<evidence type="ECO:0000256" key="3">
    <source>
        <dbReference type="ARBA" id="ARBA00022737"/>
    </source>
</evidence>
<dbReference type="InterPro" id="IPR044285">
    <property type="entry name" value="PWP1"/>
</dbReference>
<dbReference type="WBParaSite" id="SMUV_0000578001-mRNA-1">
    <property type="protein sequence ID" value="SMUV_0000578001-mRNA-1"/>
    <property type="gene ID" value="SMUV_0000578001"/>
</dbReference>
<dbReference type="PROSITE" id="PS00678">
    <property type="entry name" value="WD_REPEATS_1"/>
    <property type="match status" value="1"/>
</dbReference>
<keyword evidence="2 4" id="KW-0853">WD repeat</keyword>
<dbReference type="Pfam" id="PF00400">
    <property type="entry name" value="WD40"/>
    <property type="match status" value="1"/>
</dbReference>
<evidence type="ECO:0000256" key="2">
    <source>
        <dbReference type="ARBA" id="ARBA00022574"/>
    </source>
</evidence>
<dbReference type="PANTHER" id="PTHR14091:SF0">
    <property type="entry name" value="PERIODIC TRYPTOPHAN PROTEIN 1 HOMOLOG"/>
    <property type="match status" value="1"/>
</dbReference>
<evidence type="ECO:0000313" key="6">
    <source>
        <dbReference type="WBParaSite" id="SMUV_0000578001-mRNA-1"/>
    </source>
</evidence>
<reference evidence="6" key="1">
    <citation type="submission" date="2017-02" db="UniProtKB">
        <authorList>
            <consortium name="WormBaseParasite"/>
        </authorList>
    </citation>
    <scope>IDENTIFICATION</scope>
</reference>
<dbReference type="PANTHER" id="PTHR14091">
    <property type="entry name" value="PERIODIC TRYPTOPHAN PROTEIN 1"/>
    <property type="match status" value="1"/>
</dbReference>
<organism evidence="5 6">
    <name type="scientific">Syphacia muris</name>
    <dbReference type="NCBI Taxonomy" id="451379"/>
    <lineage>
        <taxon>Eukaryota</taxon>
        <taxon>Metazoa</taxon>
        <taxon>Ecdysozoa</taxon>
        <taxon>Nematoda</taxon>
        <taxon>Chromadorea</taxon>
        <taxon>Rhabditida</taxon>
        <taxon>Spirurina</taxon>
        <taxon>Oxyuridomorpha</taxon>
        <taxon>Oxyuroidea</taxon>
        <taxon>Oxyuridae</taxon>
        <taxon>Syphacia</taxon>
    </lineage>
</organism>
<sequence length="412" mass="45713">MSGVTLISDIAWVKRGVAKQVPDKVKMDAEEFKNFFPVIPITFLILLYIFRHGAGTIGNAMYSSSFDDPYITNHVESDDEEREDFEIKPDDNLVAIAKINKGEYTIEAYVYNEGDDDWYVHHDYILDAPPLCLEHLSYDPGDQNRKGNLLAVGSMTPFVGIWDLDLVNAMEPVVLLGSSKGNRHKRDGSAQGHSDAVLSLSWNRNSEHVIASGSADQTVVLWDLDDAKAANIYADYGGKVQSLEWHPGEISILLSGTLSGDVCLRDCRQGTASPPRKWKVDGEVEQLFWDCFNPFYFYVATDSGKMYYIDSRAAQPHFVHATNDGEIHGISQSVNTKGLICTCGSDSMLKIWKNNETGMQLVHEEQMSLGELHSVRFSPDSSSVVAVGGSKDELVKVVSLEAYPLVKEAFSI</sequence>
<keyword evidence="5" id="KW-1185">Reference proteome</keyword>
<dbReference type="SMART" id="SM00320">
    <property type="entry name" value="WD40"/>
    <property type="match status" value="5"/>
</dbReference>
<proteinExistence type="predicted"/>
<protein>
    <submittedName>
        <fullName evidence="6">WD_REPEATS_REGION domain-containing protein</fullName>
    </submittedName>
</protein>
<dbReference type="GO" id="GO:0005634">
    <property type="term" value="C:nucleus"/>
    <property type="evidence" value="ECO:0007669"/>
    <property type="project" value="TreeGrafter"/>
</dbReference>
<dbReference type="InterPro" id="IPR036322">
    <property type="entry name" value="WD40_repeat_dom_sf"/>
</dbReference>
<dbReference type="SUPFAM" id="SSF50978">
    <property type="entry name" value="WD40 repeat-like"/>
    <property type="match status" value="1"/>
</dbReference>
<dbReference type="STRING" id="451379.A0A0N5AMH2"/>
<dbReference type="InterPro" id="IPR001680">
    <property type="entry name" value="WD40_rpt"/>
</dbReference>
<name>A0A0N5AMH2_9BILA</name>
<dbReference type="GO" id="GO:0006364">
    <property type="term" value="P:rRNA processing"/>
    <property type="evidence" value="ECO:0007669"/>
    <property type="project" value="InterPro"/>
</dbReference>
<dbReference type="InterPro" id="IPR015943">
    <property type="entry name" value="WD40/YVTN_repeat-like_dom_sf"/>
</dbReference>
<accession>A0A0N5AMH2</accession>
<evidence type="ECO:0000313" key="5">
    <source>
        <dbReference type="Proteomes" id="UP000046393"/>
    </source>
</evidence>
<dbReference type="Proteomes" id="UP000046393">
    <property type="component" value="Unplaced"/>
</dbReference>
<dbReference type="InterPro" id="IPR019775">
    <property type="entry name" value="WD40_repeat_CS"/>
</dbReference>
<dbReference type="Gene3D" id="2.130.10.10">
    <property type="entry name" value="YVTN repeat-like/Quinoprotein amine dehydrogenase"/>
    <property type="match status" value="2"/>
</dbReference>
<dbReference type="PROSITE" id="PS50294">
    <property type="entry name" value="WD_REPEATS_REGION"/>
    <property type="match status" value="1"/>
</dbReference>
<keyword evidence="3" id="KW-0677">Repeat</keyword>
<feature type="repeat" description="WD" evidence="4">
    <location>
        <begin position="190"/>
        <end position="232"/>
    </location>
</feature>
<keyword evidence="1" id="KW-0597">Phosphoprotein</keyword>
<evidence type="ECO:0000256" key="1">
    <source>
        <dbReference type="ARBA" id="ARBA00022553"/>
    </source>
</evidence>
<evidence type="ECO:0000256" key="4">
    <source>
        <dbReference type="PROSITE-ProRule" id="PRU00221"/>
    </source>
</evidence>
<dbReference type="PROSITE" id="PS50082">
    <property type="entry name" value="WD_REPEATS_2"/>
    <property type="match status" value="1"/>
</dbReference>
<dbReference type="AlphaFoldDB" id="A0A0N5AMH2"/>